<dbReference type="SMART" id="SM00831">
    <property type="entry name" value="Cation_ATPase_N"/>
    <property type="match status" value="1"/>
</dbReference>
<evidence type="ECO:0000259" key="11">
    <source>
        <dbReference type="SMART" id="SM00831"/>
    </source>
</evidence>
<organism evidence="12 13">
    <name type="scientific">Methanocalculus taiwanensis</name>
    <dbReference type="NCBI Taxonomy" id="106207"/>
    <lineage>
        <taxon>Archaea</taxon>
        <taxon>Methanobacteriati</taxon>
        <taxon>Methanobacteriota</taxon>
        <taxon>Stenosarchaea group</taxon>
        <taxon>Methanomicrobia</taxon>
        <taxon>Methanomicrobiales</taxon>
        <taxon>Methanocalculaceae</taxon>
        <taxon>Methanocalculus</taxon>
    </lineage>
</organism>
<dbReference type="Gene3D" id="1.20.1110.10">
    <property type="entry name" value="Calcium-transporting ATPase, transmembrane domain"/>
    <property type="match status" value="1"/>
</dbReference>
<evidence type="ECO:0000256" key="5">
    <source>
        <dbReference type="ARBA" id="ARBA00022840"/>
    </source>
</evidence>
<evidence type="ECO:0000256" key="4">
    <source>
        <dbReference type="ARBA" id="ARBA00022741"/>
    </source>
</evidence>
<dbReference type="InterPro" id="IPR059000">
    <property type="entry name" value="ATPase_P-type_domA"/>
</dbReference>
<evidence type="ECO:0000256" key="6">
    <source>
        <dbReference type="ARBA" id="ARBA00022842"/>
    </source>
</evidence>
<evidence type="ECO:0000256" key="10">
    <source>
        <dbReference type="SAM" id="Phobius"/>
    </source>
</evidence>
<dbReference type="GO" id="GO:0012505">
    <property type="term" value="C:endomembrane system"/>
    <property type="evidence" value="ECO:0007669"/>
    <property type="project" value="UniProtKB-SubCell"/>
</dbReference>
<protein>
    <recommendedName>
        <fullName evidence="11">Cation-transporting P-type ATPase N-terminal domain-containing protein</fullName>
    </recommendedName>
</protein>
<dbReference type="SUPFAM" id="SSF81665">
    <property type="entry name" value="Calcium ATPase, transmembrane domain M"/>
    <property type="match status" value="1"/>
</dbReference>
<keyword evidence="7" id="KW-1278">Translocase</keyword>
<dbReference type="Proteomes" id="UP001524383">
    <property type="component" value="Unassembled WGS sequence"/>
</dbReference>
<sequence length="254" mass="27355">MPPSPVTEDEEHVAEWHTLTISDIRRRLDTGDEGLTEEEAESRSLTYGRNSLPERKKTPAFIIVLRQFASPLIYILLAAGILSIAFEDWTDAIFIFLVIFLNSGIGSIQEWKAEKSAAALQQMLKIYARVKRGGREEKLPAEALVPGDLVLLESGSRVPADLRIISASSLAIDESLLTGESEAAKKKTPILPSDTPVADRANMAYAGTTVMSGRGTGIVTGTGTKTEIGKIAASVSSSAMGKPPIVIRMEVFAT</sequence>
<evidence type="ECO:0000256" key="2">
    <source>
        <dbReference type="ARBA" id="ARBA00022553"/>
    </source>
</evidence>
<accession>A0ABD4TGW9</accession>
<dbReference type="AlphaFoldDB" id="A0ABD4TGW9"/>
<evidence type="ECO:0000313" key="13">
    <source>
        <dbReference type="Proteomes" id="UP001524383"/>
    </source>
</evidence>
<dbReference type="Pfam" id="PF00690">
    <property type="entry name" value="Cation_ATPase_N"/>
    <property type="match status" value="1"/>
</dbReference>
<dbReference type="RefSeq" id="WP_255332149.1">
    <property type="nucleotide sequence ID" value="NZ_VOTZ01000007.1"/>
</dbReference>
<feature type="domain" description="Cation-transporting P-type ATPase N-terminal" evidence="11">
    <location>
        <begin position="15"/>
        <end position="88"/>
    </location>
</feature>
<keyword evidence="8 10" id="KW-1133">Transmembrane helix</keyword>
<dbReference type="InterPro" id="IPR023298">
    <property type="entry name" value="ATPase_P-typ_TM_dom_sf"/>
</dbReference>
<keyword evidence="4" id="KW-0547">Nucleotide-binding</keyword>
<reference evidence="12 13" key="1">
    <citation type="submission" date="2019-08" db="EMBL/GenBank/DDBJ databases">
        <authorList>
            <person name="Chen S.-C."/>
            <person name="Lai M.-C."/>
            <person name="You Y.-T."/>
        </authorList>
    </citation>
    <scope>NUCLEOTIDE SEQUENCE [LARGE SCALE GENOMIC DNA]</scope>
    <source>
        <strain evidence="12 13">P2F9704a</strain>
    </source>
</reference>
<dbReference type="InterPro" id="IPR008250">
    <property type="entry name" value="ATPase_P-typ_transduc_dom_A_sf"/>
</dbReference>
<feature type="transmembrane region" description="Helical" evidence="10">
    <location>
        <begin position="92"/>
        <end position="108"/>
    </location>
</feature>
<keyword evidence="13" id="KW-1185">Reference proteome</keyword>
<name>A0ABD4TGW9_9EURY</name>
<comment type="caution">
    <text evidence="12">The sequence shown here is derived from an EMBL/GenBank/DDBJ whole genome shotgun (WGS) entry which is preliminary data.</text>
</comment>
<evidence type="ECO:0000256" key="3">
    <source>
        <dbReference type="ARBA" id="ARBA00022692"/>
    </source>
</evidence>
<dbReference type="PANTHER" id="PTHR42861">
    <property type="entry name" value="CALCIUM-TRANSPORTING ATPASE"/>
    <property type="match status" value="1"/>
</dbReference>
<keyword evidence="6" id="KW-0460">Magnesium</keyword>
<dbReference type="Gene3D" id="2.70.150.10">
    <property type="entry name" value="Calcium-transporting ATPase, cytoplasmic transduction domain A"/>
    <property type="match status" value="1"/>
</dbReference>
<feature type="transmembrane region" description="Helical" evidence="10">
    <location>
        <begin position="60"/>
        <end position="86"/>
    </location>
</feature>
<dbReference type="GO" id="GO:0005524">
    <property type="term" value="F:ATP binding"/>
    <property type="evidence" value="ECO:0007669"/>
    <property type="project" value="UniProtKB-KW"/>
</dbReference>
<dbReference type="FunFam" id="2.70.150.10:FF:000160">
    <property type="entry name" value="Sarcoplasmic/endoplasmic reticulum calcium ATPase 1"/>
    <property type="match status" value="1"/>
</dbReference>
<evidence type="ECO:0000256" key="8">
    <source>
        <dbReference type="ARBA" id="ARBA00022989"/>
    </source>
</evidence>
<evidence type="ECO:0000256" key="7">
    <source>
        <dbReference type="ARBA" id="ARBA00022967"/>
    </source>
</evidence>
<evidence type="ECO:0000256" key="1">
    <source>
        <dbReference type="ARBA" id="ARBA00004127"/>
    </source>
</evidence>
<dbReference type="InterPro" id="IPR004014">
    <property type="entry name" value="ATPase_P-typ_cation-transptr_N"/>
</dbReference>
<keyword evidence="5" id="KW-0067">ATP-binding</keyword>
<comment type="subcellular location">
    <subcellularLocation>
        <location evidence="1">Endomembrane system</location>
        <topology evidence="1">Multi-pass membrane protein</topology>
    </subcellularLocation>
</comment>
<proteinExistence type="predicted"/>
<gene>
    <name evidence="12" type="ORF">FTO68_04255</name>
</gene>
<keyword evidence="9 10" id="KW-0472">Membrane</keyword>
<dbReference type="SUPFAM" id="SSF81653">
    <property type="entry name" value="Calcium ATPase, transduction domain A"/>
    <property type="match status" value="1"/>
</dbReference>
<keyword evidence="3 10" id="KW-0812">Transmembrane</keyword>
<keyword evidence="2" id="KW-0597">Phosphoprotein</keyword>
<dbReference type="EMBL" id="VOTZ01000007">
    <property type="protein sequence ID" value="MCQ1538204.1"/>
    <property type="molecule type" value="Genomic_DNA"/>
</dbReference>
<evidence type="ECO:0000256" key="9">
    <source>
        <dbReference type="ARBA" id="ARBA00023136"/>
    </source>
</evidence>
<dbReference type="Pfam" id="PF00122">
    <property type="entry name" value="E1-E2_ATPase"/>
    <property type="match status" value="1"/>
</dbReference>
<evidence type="ECO:0000313" key="12">
    <source>
        <dbReference type="EMBL" id="MCQ1538204.1"/>
    </source>
</evidence>